<sequence length="55" mass="6237">LRRKSTLSSLLWGEDEVEALKAKNIKQTELVAALREAISRTAEHFHCLDPRNCST</sequence>
<reference evidence="1 2" key="1">
    <citation type="submission" date="2024-05" db="EMBL/GenBank/DDBJ databases">
        <title>Genome sequencing and assembly of Indian major carp, Cirrhinus mrigala (Hamilton, 1822).</title>
        <authorList>
            <person name="Mohindra V."/>
            <person name="Chowdhury L.M."/>
            <person name="Lal K."/>
            <person name="Jena J.K."/>
        </authorList>
    </citation>
    <scope>NUCLEOTIDE SEQUENCE [LARGE SCALE GENOMIC DNA]</scope>
    <source>
        <strain evidence="1">CM1030</strain>
        <tissue evidence="1">Blood</tissue>
    </source>
</reference>
<comment type="caution">
    <text evidence="1">The sequence shown here is derived from an EMBL/GenBank/DDBJ whole genome shotgun (WGS) entry which is preliminary data.</text>
</comment>
<evidence type="ECO:0000313" key="2">
    <source>
        <dbReference type="Proteomes" id="UP001529510"/>
    </source>
</evidence>
<keyword evidence="2" id="KW-1185">Reference proteome</keyword>
<protein>
    <submittedName>
        <fullName evidence="1">Uncharacterized protein</fullName>
    </submittedName>
</protein>
<dbReference type="EMBL" id="JAMKFB020000003">
    <property type="protein sequence ID" value="KAL0197673.1"/>
    <property type="molecule type" value="Genomic_DNA"/>
</dbReference>
<dbReference type="Proteomes" id="UP001529510">
    <property type="component" value="Unassembled WGS sequence"/>
</dbReference>
<accession>A0ABD0RII9</accession>
<feature type="non-terminal residue" evidence="1">
    <location>
        <position position="1"/>
    </location>
</feature>
<evidence type="ECO:0000313" key="1">
    <source>
        <dbReference type="EMBL" id="KAL0197673.1"/>
    </source>
</evidence>
<proteinExistence type="predicted"/>
<feature type="non-terminal residue" evidence="1">
    <location>
        <position position="55"/>
    </location>
</feature>
<gene>
    <name evidence="1" type="ORF">M9458_006213</name>
</gene>
<dbReference type="AlphaFoldDB" id="A0ABD0RII9"/>
<organism evidence="1 2">
    <name type="scientific">Cirrhinus mrigala</name>
    <name type="common">Mrigala</name>
    <dbReference type="NCBI Taxonomy" id="683832"/>
    <lineage>
        <taxon>Eukaryota</taxon>
        <taxon>Metazoa</taxon>
        <taxon>Chordata</taxon>
        <taxon>Craniata</taxon>
        <taxon>Vertebrata</taxon>
        <taxon>Euteleostomi</taxon>
        <taxon>Actinopterygii</taxon>
        <taxon>Neopterygii</taxon>
        <taxon>Teleostei</taxon>
        <taxon>Ostariophysi</taxon>
        <taxon>Cypriniformes</taxon>
        <taxon>Cyprinidae</taxon>
        <taxon>Labeoninae</taxon>
        <taxon>Labeonini</taxon>
        <taxon>Cirrhinus</taxon>
    </lineage>
</organism>
<name>A0ABD0RII9_CIRMR</name>